<name>A0A5C5B7A2_9MICO</name>
<protein>
    <submittedName>
        <fullName evidence="3">DUF4395 domain-containing protein</fullName>
    </submittedName>
</protein>
<feature type="transmembrane region" description="Helical" evidence="1">
    <location>
        <begin position="27"/>
        <end position="45"/>
    </location>
</feature>
<proteinExistence type="predicted"/>
<feature type="transmembrane region" description="Helical" evidence="1">
    <location>
        <begin position="51"/>
        <end position="72"/>
    </location>
</feature>
<keyword evidence="4" id="KW-1185">Reference proteome</keyword>
<dbReference type="Proteomes" id="UP000313849">
    <property type="component" value="Unassembled WGS sequence"/>
</dbReference>
<dbReference type="Pfam" id="PF14340">
    <property type="entry name" value="DUF4395"/>
    <property type="match status" value="1"/>
</dbReference>
<keyword evidence="1" id="KW-0812">Transmembrane</keyword>
<comment type="caution">
    <text evidence="3">The sequence shown here is derived from an EMBL/GenBank/DDBJ whole genome shotgun (WGS) entry which is preliminary data.</text>
</comment>
<dbReference type="EMBL" id="VENP01000098">
    <property type="protein sequence ID" value="TNU72843.1"/>
    <property type="molecule type" value="Genomic_DNA"/>
</dbReference>
<dbReference type="AlphaFoldDB" id="A0A5C5B7A2"/>
<evidence type="ECO:0000259" key="2">
    <source>
        <dbReference type="Pfam" id="PF14340"/>
    </source>
</evidence>
<feature type="domain" description="DUF4395" evidence="2">
    <location>
        <begin position="20"/>
        <end position="158"/>
    </location>
</feature>
<reference evidence="3 4" key="1">
    <citation type="submission" date="2019-06" db="EMBL/GenBank/DDBJ databases">
        <title>Draft genome sequence of Miniimonas arenae KCTC 19750T isolated from sea sand.</title>
        <authorList>
            <person name="Park S.-J."/>
        </authorList>
    </citation>
    <scope>NUCLEOTIDE SEQUENCE [LARGE SCALE GENOMIC DNA]</scope>
    <source>
        <strain evidence="3 4">KCTC 19750</strain>
    </source>
</reference>
<feature type="transmembrane region" description="Helical" evidence="1">
    <location>
        <begin position="133"/>
        <end position="156"/>
    </location>
</feature>
<feature type="transmembrane region" description="Helical" evidence="1">
    <location>
        <begin position="103"/>
        <end position="127"/>
    </location>
</feature>
<keyword evidence="1" id="KW-1133">Transmembrane helix</keyword>
<keyword evidence="1" id="KW-0472">Membrane</keyword>
<dbReference type="RefSeq" id="WP_139987913.1">
    <property type="nucleotide sequence ID" value="NZ_VENP01000098.1"/>
</dbReference>
<gene>
    <name evidence="3" type="ORF">FH969_14580</name>
</gene>
<sequence length="164" mass="16731">MTEPTSSVSGTAPESAIRGIDARGPRFGAALTAVLLAVVLVLQGTSPDRNVGALVVLAVVVAGFALGAFGGVQRTWQAAVFRTLVAPRLAPPTEREDPRPPTFAQLVGFVITGVGLVLGLLGVPYAVLVAAGLAFVAAFLNAVFAFCLGCEIYTAAVRVRGARA</sequence>
<accession>A0A5C5B7A2</accession>
<evidence type="ECO:0000256" key="1">
    <source>
        <dbReference type="SAM" id="Phobius"/>
    </source>
</evidence>
<evidence type="ECO:0000313" key="4">
    <source>
        <dbReference type="Proteomes" id="UP000313849"/>
    </source>
</evidence>
<evidence type="ECO:0000313" key="3">
    <source>
        <dbReference type="EMBL" id="TNU72843.1"/>
    </source>
</evidence>
<dbReference type="InterPro" id="IPR025508">
    <property type="entry name" value="DUF4395"/>
</dbReference>
<organism evidence="3 4">
    <name type="scientific">Miniimonas arenae</name>
    <dbReference type="NCBI Taxonomy" id="676201"/>
    <lineage>
        <taxon>Bacteria</taxon>
        <taxon>Bacillati</taxon>
        <taxon>Actinomycetota</taxon>
        <taxon>Actinomycetes</taxon>
        <taxon>Micrococcales</taxon>
        <taxon>Beutenbergiaceae</taxon>
        <taxon>Miniimonas</taxon>
    </lineage>
</organism>